<dbReference type="Gramene" id="TraesCS4B02G074300.1">
    <property type="protein sequence ID" value="TraesCS4B02G074300.1"/>
    <property type="gene ID" value="TraesCS4B02G074300"/>
</dbReference>
<dbReference type="Gramene" id="TraesROB_scaffold_013488_01G000100.1">
    <property type="protein sequence ID" value="TraesROB_scaffold_013488_01G000100.1"/>
    <property type="gene ID" value="TraesROB_scaffold_013488_01G000100"/>
</dbReference>
<dbReference type="Gramene" id="TraesRN4B0100173800.1">
    <property type="protein sequence ID" value="TraesRN4B0100173800.1"/>
    <property type="gene ID" value="TraesRN4B0100173800"/>
</dbReference>
<feature type="transmembrane region" description="Helical" evidence="6">
    <location>
        <begin position="458"/>
        <end position="477"/>
    </location>
</feature>
<dbReference type="GO" id="GO:0015171">
    <property type="term" value="F:amino acid transmembrane transporter activity"/>
    <property type="evidence" value="ECO:0000318"/>
    <property type="project" value="GO_Central"/>
</dbReference>
<reference evidence="8" key="2">
    <citation type="submission" date="2018-10" db="UniProtKB">
        <authorList>
            <consortium name="EnsemblPlants"/>
        </authorList>
    </citation>
    <scope>IDENTIFICATION</scope>
</reference>
<feature type="transmembrane region" description="Helical" evidence="6">
    <location>
        <begin position="397"/>
        <end position="417"/>
    </location>
</feature>
<name>A0A3B6IMC4_WHEAT</name>
<keyword evidence="2 6" id="KW-0812">Transmembrane</keyword>
<dbReference type="GO" id="GO:0016020">
    <property type="term" value="C:membrane"/>
    <property type="evidence" value="ECO:0000318"/>
    <property type="project" value="GO_Central"/>
</dbReference>
<keyword evidence="3" id="KW-0029">Amino-acid transport</keyword>
<feature type="transmembrane region" description="Helical" evidence="6">
    <location>
        <begin position="285"/>
        <end position="305"/>
    </location>
</feature>
<feature type="transmembrane region" description="Helical" evidence="6">
    <location>
        <begin position="423"/>
        <end position="446"/>
    </location>
</feature>
<dbReference type="STRING" id="4565.A0A3B6IMC4"/>
<organism evidence="8">
    <name type="scientific">Triticum aestivum</name>
    <name type="common">Wheat</name>
    <dbReference type="NCBI Taxonomy" id="4565"/>
    <lineage>
        <taxon>Eukaryota</taxon>
        <taxon>Viridiplantae</taxon>
        <taxon>Streptophyta</taxon>
        <taxon>Embryophyta</taxon>
        <taxon>Tracheophyta</taxon>
        <taxon>Spermatophyta</taxon>
        <taxon>Magnoliopsida</taxon>
        <taxon>Liliopsida</taxon>
        <taxon>Poales</taxon>
        <taxon>Poaceae</taxon>
        <taxon>BOP clade</taxon>
        <taxon>Pooideae</taxon>
        <taxon>Triticodae</taxon>
        <taxon>Triticeae</taxon>
        <taxon>Triticinae</taxon>
        <taxon>Triticum</taxon>
    </lineage>
</organism>
<feature type="transmembrane region" description="Helical" evidence="6">
    <location>
        <begin position="317"/>
        <end position="339"/>
    </location>
</feature>
<dbReference type="PANTHER" id="PTHR22950">
    <property type="entry name" value="AMINO ACID TRANSPORTER"/>
    <property type="match status" value="1"/>
</dbReference>
<reference evidence="8" key="1">
    <citation type="submission" date="2018-08" db="EMBL/GenBank/DDBJ databases">
        <authorList>
            <person name="Rossello M."/>
        </authorList>
    </citation>
    <scope>NUCLEOTIDE SEQUENCE [LARGE SCALE GENOMIC DNA]</scope>
    <source>
        <strain evidence="8">cv. Chinese Spring</strain>
    </source>
</reference>
<evidence type="ECO:0000256" key="3">
    <source>
        <dbReference type="ARBA" id="ARBA00022970"/>
    </source>
</evidence>
<dbReference type="Gramene" id="TraesCS4B03G0165800.1">
    <property type="protein sequence ID" value="TraesCS4B03G0165800.1.CDS"/>
    <property type="gene ID" value="TraesCS4B03G0165800"/>
</dbReference>
<evidence type="ECO:0000313" key="9">
    <source>
        <dbReference type="Proteomes" id="UP000019116"/>
    </source>
</evidence>
<comment type="subcellular location">
    <subcellularLocation>
        <location evidence="1">Membrane</location>
        <topology evidence="1">Multi-pass membrane protein</topology>
    </subcellularLocation>
</comment>
<dbReference type="InterPro" id="IPR013057">
    <property type="entry name" value="AA_transpt_TM"/>
</dbReference>
<feature type="transmembrane region" description="Helical" evidence="6">
    <location>
        <begin position="103"/>
        <end position="122"/>
    </location>
</feature>
<dbReference type="GO" id="GO:0031090">
    <property type="term" value="C:organelle membrane"/>
    <property type="evidence" value="ECO:0007669"/>
    <property type="project" value="UniProtKB-ARBA"/>
</dbReference>
<dbReference type="Gramene" id="TraesCLE_scaffold_146761_01G000100.1">
    <property type="protein sequence ID" value="TraesCLE_scaffold_146761_01G000100.1"/>
    <property type="gene ID" value="TraesCLE_scaffold_146761_01G000100"/>
</dbReference>
<evidence type="ECO:0000256" key="2">
    <source>
        <dbReference type="ARBA" id="ARBA00022692"/>
    </source>
</evidence>
<keyword evidence="9" id="KW-1185">Reference proteome</keyword>
<dbReference type="OrthoDB" id="655540at2759"/>
<dbReference type="Gramene" id="TraesPARA_EIv1.0_1323280.1">
    <property type="protein sequence ID" value="TraesPARA_EIv1.0_1323280.1.CDS"/>
    <property type="gene ID" value="TraesPARA_EIv1.0_1323280"/>
</dbReference>
<proteinExistence type="predicted"/>
<keyword evidence="3" id="KW-0813">Transport</keyword>
<feature type="transmembrane region" description="Helical" evidence="6">
    <location>
        <begin position="213"/>
        <end position="234"/>
    </location>
</feature>
<dbReference type="Pfam" id="PF01490">
    <property type="entry name" value="Aa_trans"/>
    <property type="match status" value="1"/>
</dbReference>
<dbReference type="Gramene" id="TraesWEE_scaffold_016412_01G000100.1">
    <property type="protein sequence ID" value="TraesWEE_scaffold_016412_01G000100.1"/>
    <property type="gene ID" value="TraesWEE_scaffold_016412_01G000100"/>
</dbReference>
<evidence type="ECO:0000256" key="1">
    <source>
        <dbReference type="ARBA" id="ARBA00004141"/>
    </source>
</evidence>
<feature type="transmembrane region" description="Helical" evidence="6">
    <location>
        <begin position="128"/>
        <end position="151"/>
    </location>
</feature>
<feature type="domain" description="Amino acid transporter transmembrane" evidence="7">
    <location>
        <begin position="97"/>
        <end position="478"/>
    </location>
</feature>
<dbReference type="PANTHER" id="PTHR22950:SF696">
    <property type="entry name" value="AMINO ACID TRANSPORTER TRANSMEMBRANE DOMAIN-CONTAINING PROTEIN"/>
    <property type="match status" value="1"/>
</dbReference>
<protein>
    <recommendedName>
        <fullName evidence="7">Amino acid transporter transmembrane domain-containing protein</fullName>
    </recommendedName>
</protein>
<feature type="transmembrane region" description="Helical" evidence="6">
    <location>
        <begin position="172"/>
        <end position="193"/>
    </location>
</feature>
<evidence type="ECO:0000256" key="4">
    <source>
        <dbReference type="ARBA" id="ARBA00022989"/>
    </source>
</evidence>
<dbReference type="Gramene" id="TraesCAD_scaffold_020358_01G000100.1">
    <property type="protein sequence ID" value="TraesCAD_scaffold_020358_01G000100.1"/>
    <property type="gene ID" value="TraesCAD_scaffold_020358_01G000100"/>
</dbReference>
<dbReference type="Proteomes" id="UP000019116">
    <property type="component" value="Chromosome 4B"/>
</dbReference>
<sequence>MASRWCQLLCPQPKQVASESMHGARLAAQQLGRGCDACDVEAGKPCRCAQGQEEDADFVAHMVSNRHIRQEETTRAGGGRVAAAAVTTQQHHSKPASTFAQSVINMVGMLIGLGQLSTPYALENGGWASIFLLVGLGIMCAYTAHIIGRCLDEEPSSKTYQDIGQQAFGSKGRLIASAFIYLEIFFALVSYTISLSDNIPLVFAGVRLHLPWLRLSTTQLLTVMAVLVALPSLWLRNLSSISFLSFVGILMSMVILVTILCTAAFSNVGLGKHIPVLRLDKIPTVSGLYMFSYAGHIVFPNIYTAMKDRSSFTRVSVTNFFMVAVLYTTLAFVGASLFGPSVNSQVTLSMPPGLLVTKVALWATVLTPVTKYALEFAPFAIQLEHHLPATMGPRARIIIRGSIGSAGLLLILALALSVPYFQYVLSLTGSLISVAISVIFPCGFYLKIRWGRLSRPVVVLNAAMIAVGFVLAVVGTASSAKLLVKSIQNGHVA</sequence>
<dbReference type="EnsemblPlants" id="TraesCS4B02G074300.1">
    <property type="protein sequence ID" value="TraesCS4B02G074300.1"/>
    <property type="gene ID" value="TraesCS4B02G074300"/>
</dbReference>
<feature type="transmembrane region" description="Helical" evidence="6">
    <location>
        <begin position="359"/>
        <end position="377"/>
    </location>
</feature>
<keyword evidence="4 6" id="KW-1133">Transmembrane helix</keyword>
<accession>A0A3B6IMC4</accession>
<dbReference type="SMR" id="A0A3B6IMC4"/>
<dbReference type="GO" id="GO:0003333">
    <property type="term" value="P:amino acid transmembrane transport"/>
    <property type="evidence" value="ECO:0000318"/>
    <property type="project" value="GO_Central"/>
</dbReference>
<keyword evidence="5 6" id="KW-0472">Membrane</keyword>
<evidence type="ECO:0000259" key="7">
    <source>
        <dbReference type="Pfam" id="PF01490"/>
    </source>
</evidence>
<evidence type="ECO:0000313" key="8">
    <source>
        <dbReference type="EnsemblPlants" id="TraesCS4B02G074300.1"/>
    </source>
</evidence>
<feature type="transmembrane region" description="Helical" evidence="6">
    <location>
        <begin position="241"/>
        <end position="265"/>
    </location>
</feature>
<dbReference type="AlphaFoldDB" id="A0A3B6IMC4"/>
<evidence type="ECO:0000256" key="6">
    <source>
        <dbReference type="SAM" id="Phobius"/>
    </source>
</evidence>
<evidence type="ECO:0000256" key="5">
    <source>
        <dbReference type="ARBA" id="ARBA00023136"/>
    </source>
</evidence>